<dbReference type="AlphaFoldDB" id="A0A8J4VX31"/>
<keyword evidence="2" id="KW-1185">Reference proteome</keyword>
<proteinExistence type="predicted"/>
<reference evidence="1" key="1">
    <citation type="submission" date="2020-03" db="EMBL/GenBank/DDBJ databases">
        <title>Castanea mollissima Vanexum genome sequencing.</title>
        <authorList>
            <person name="Staton M."/>
        </authorList>
    </citation>
    <scope>NUCLEOTIDE SEQUENCE</scope>
    <source>
        <tissue evidence="1">Leaf</tissue>
    </source>
</reference>
<dbReference type="Proteomes" id="UP000737018">
    <property type="component" value="Unassembled WGS sequence"/>
</dbReference>
<dbReference type="OrthoDB" id="1737930at2759"/>
<organism evidence="1 2">
    <name type="scientific">Castanea mollissima</name>
    <name type="common">Chinese chestnut</name>
    <dbReference type="NCBI Taxonomy" id="60419"/>
    <lineage>
        <taxon>Eukaryota</taxon>
        <taxon>Viridiplantae</taxon>
        <taxon>Streptophyta</taxon>
        <taxon>Embryophyta</taxon>
        <taxon>Tracheophyta</taxon>
        <taxon>Spermatophyta</taxon>
        <taxon>Magnoliopsida</taxon>
        <taxon>eudicotyledons</taxon>
        <taxon>Gunneridae</taxon>
        <taxon>Pentapetalae</taxon>
        <taxon>rosids</taxon>
        <taxon>fabids</taxon>
        <taxon>Fagales</taxon>
        <taxon>Fagaceae</taxon>
        <taxon>Castanea</taxon>
    </lineage>
</organism>
<name>A0A8J4VX31_9ROSI</name>
<gene>
    <name evidence="1" type="ORF">CMV_002444</name>
</gene>
<dbReference type="EMBL" id="JRKL02000174">
    <property type="protein sequence ID" value="KAF3974215.1"/>
    <property type="molecule type" value="Genomic_DNA"/>
</dbReference>
<evidence type="ECO:0000313" key="1">
    <source>
        <dbReference type="EMBL" id="KAF3974215.1"/>
    </source>
</evidence>
<sequence>MKRKEKVFGHFLKFRGEDFLDRLILQPWVKLWLKYLRWYAEVSVNYDVSLEAESSARSLVFEGVGAGEAFEFEWLWPNLILDMVDPASSHMLVSKIKPCMFDSLLPQHSSIGGVGKGHSITGKDVDATHYASYEFKVEGLPDSPVFPPDSSVG</sequence>
<protein>
    <submittedName>
        <fullName evidence="1">Uncharacterized protein</fullName>
    </submittedName>
</protein>
<accession>A0A8J4VX31</accession>
<comment type="caution">
    <text evidence="1">The sequence shown here is derived from an EMBL/GenBank/DDBJ whole genome shotgun (WGS) entry which is preliminary data.</text>
</comment>
<evidence type="ECO:0000313" key="2">
    <source>
        <dbReference type="Proteomes" id="UP000737018"/>
    </source>
</evidence>